<keyword evidence="3 7" id="KW-0812">Transmembrane</keyword>
<evidence type="ECO:0000256" key="3">
    <source>
        <dbReference type="ARBA" id="ARBA00022692"/>
    </source>
</evidence>
<keyword evidence="2" id="KW-1003">Cell membrane</keyword>
<evidence type="ECO:0000256" key="7">
    <source>
        <dbReference type="SAM" id="Phobius"/>
    </source>
</evidence>
<dbReference type="InterPro" id="IPR000326">
    <property type="entry name" value="PAP2/HPO"/>
</dbReference>
<comment type="subcellular location">
    <subcellularLocation>
        <location evidence="1">Cell membrane</location>
        <topology evidence="1">Multi-pass membrane protein</topology>
    </subcellularLocation>
</comment>
<evidence type="ECO:0000313" key="9">
    <source>
        <dbReference type="EMBL" id="QNI32434.1"/>
    </source>
</evidence>
<feature type="transmembrane region" description="Helical" evidence="7">
    <location>
        <begin position="138"/>
        <end position="157"/>
    </location>
</feature>
<dbReference type="EMBL" id="CP060394">
    <property type="protein sequence ID" value="QNI32434.1"/>
    <property type="molecule type" value="Genomic_DNA"/>
</dbReference>
<evidence type="ECO:0000256" key="5">
    <source>
        <dbReference type="ARBA" id="ARBA00022989"/>
    </source>
</evidence>
<dbReference type="GO" id="GO:0005886">
    <property type="term" value="C:plasma membrane"/>
    <property type="evidence" value="ECO:0007669"/>
    <property type="project" value="UniProtKB-SubCell"/>
</dbReference>
<evidence type="ECO:0000256" key="2">
    <source>
        <dbReference type="ARBA" id="ARBA00022475"/>
    </source>
</evidence>
<evidence type="ECO:0000256" key="4">
    <source>
        <dbReference type="ARBA" id="ARBA00022801"/>
    </source>
</evidence>
<accession>A0A7G8BIR4</accession>
<feature type="transmembrane region" description="Helical" evidence="7">
    <location>
        <begin position="107"/>
        <end position="126"/>
    </location>
</feature>
<feature type="transmembrane region" description="Helical" evidence="7">
    <location>
        <begin position="163"/>
        <end position="181"/>
    </location>
</feature>
<gene>
    <name evidence="9" type="ORF">H7849_26280</name>
</gene>
<dbReference type="Proteomes" id="UP000515312">
    <property type="component" value="Chromosome"/>
</dbReference>
<feature type="domain" description="Phosphatidic acid phosphatase type 2/haloperoxidase" evidence="8">
    <location>
        <begin position="63"/>
        <end position="180"/>
    </location>
</feature>
<feature type="transmembrane region" description="Helical" evidence="7">
    <location>
        <begin position="201"/>
        <end position="218"/>
    </location>
</feature>
<evidence type="ECO:0000313" key="10">
    <source>
        <dbReference type="Proteomes" id="UP000515312"/>
    </source>
</evidence>
<organism evidence="9 10">
    <name type="scientific">Alloacidobacterium dinghuense</name>
    <dbReference type="NCBI Taxonomy" id="2763107"/>
    <lineage>
        <taxon>Bacteria</taxon>
        <taxon>Pseudomonadati</taxon>
        <taxon>Acidobacteriota</taxon>
        <taxon>Terriglobia</taxon>
        <taxon>Terriglobales</taxon>
        <taxon>Acidobacteriaceae</taxon>
        <taxon>Alloacidobacterium</taxon>
    </lineage>
</organism>
<dbReference type="PANTHER" id="PTHR14969:SF62">
    <property type="entry name" value="DECAPRENYLPHOSPHORYL-5-PHOSPHORIBOSE PHOSPHATASE RV3807C-RELATED"/>
    <property type="match status" value="1"/>
</dbReference>
<name>A0A7G8BIR4_9BACT</name>
<dbReference type="InterPro" id="IPR036938">
    <property type="entry name" value="PAP2/HPO_sf"/>
</dbReference>
<dbReference type="RefSeq" id="WP_186743389.1">
    <property type="nucleotide sequence ID" value="NZ_CP060394.1"/>
</dbReference>
<dbReference type="AlphaFoldDB" id="A0A7G8BIR4"/>
<keyword evidence="6 7" id="KW-0472">Membrane</keyword>
<keyword evidence="10" id="KW-1185">Reference proteome</keyword>
<feature type="transmembrane region" description="Helical" evidence="7">
    <location>
        <begin position="36"/>
        <end position="51"/>
    </location>
</feature>
<dbReference type="PANTHER" id="PTHR14969">
    <property type="entry name" value="SPHINGOSINE-1-PHOSPHATE PHOSPHOHYDROLASE"/>
    <property type="match status" value="1"/>
</dbReference>
<proteinExistence type="predicted"/>
<protein>
    <submittedName>
        <fullName evidence="9">Phosphatase PAP2 family protein</fullName>
    </submittedName>
</protein>
<reference evidence="9 10" key="1">
    <citation type="submission" date="2020-08" db="EMBL/GenBank/DDBJ databases">
        <title>Edaphobacter telluris sp. nov. and Acidobacterium dinghuensis sp. nov., two acidobacteria isolated from forest soil.</title>
        <authorList>
            <person name="Fu J."/>
            <person name="Qiu L."/>
        </authorList>
    </citation>
    <scope>NUCLEOTIDE SEQUENCE [LARGE SCALE GENOMIC DNA]</scope>
    <source>
        <strain evidence="9">4Y35</strain>
    </source>
</reference>
<evidence type="ECO:0000256" key="1">
    <source>
        <dbReference type="ARBA" id="ARBA00004651"/>
    </source>
</evidence>
<dbReference type="SMART" id="SM00014">
    <property type="entry name" value="acidPPc"/>
    <property type="match status" value="1"/>
</dbReference>
<keyword evidence="5 7" id="KW-1133">Transmembrane helix</keyword>
<dbReference type="KEGG" id="adin:H7849_26280"/>
<evidence type="ECO:0000259" key="8">
    <source>
        <dbReference type="SMART" id="SM00014"/>
    </source>
</evidence>
<feature type="transmembrane region" description="Helical" evidence="7">
    <location>
        <begin position="63"/>
        <end position="87"/>
    </location>
</feature>
<dbReference type="SUPFAM" id="SSF48317">
    <property type="entry name" value="Acid phosphatase/Vanadium-dependent haloperoxidase"/>
    <property type="match status" value="1"/>
</dbReference>
<dbReference type="Gene3D" id="1.20.144.10">
    <property type="entry name" value="Phosphatidic acid phosphatase type 2/haloperoxidase"/>
    <property type="match status" value="1"/>
</dbReference>
<dbReference type="GO" id="GO:0016787">
    <property type="term" value="F:hydrolase activity"/>
    <property type="evidence" value="ECO:0007669"/>
    <property type="project" value="UniProtKB-KW"/>
</dbReference>
<keyword evidence="4" id="KW-0378">Hydrolase</keyword>
<evidence type="ECO:0000256" key="6">
    <source>
        <dbReference type="ARBA" id="ARBA00023136"/>
    </source>
</evidence>
<sequence>MQLNRFDAGIIHFVNQFSQRSWLADHVICGTSDNELMTGGFIMSIFWWAWFRNKDAEERDRQLILSAIVLCTAALFFARALALLLPFRERPLQNPELHFRAPLGVDPNILFGWSSFPSDHAVLFFALATSISFLSRRLGILVFCYAFFIVCLPRIYMGNHYPTDILAGALLGVSIAFLLLVKGLRNCLSSIPMLWLERSPASFYPCFYLITFLFGTMFDPLRSFVSAARHAGHYFMRHHV</sequence>
<dbReference type="Pfam" id="PF01569">
    <property type="entry name" value="PAP2"/>
    <property type="match status" value="1"/>
</dbReference>